<evidence type="ECO:0000256" key="2">
    <source>
        <dbReference type="ARBA" id="ARBA00007524"/>
    </source>
</evidence>
<dbReference type="PANTHER" id="PTHR10057">
    <property type="entry name" value="PERIPHERAL-TYPE BENZODIAZEPINE RECEPTOR"/>
    <property type="match status" value="1"/>
</dbReference>
<evidence type="ECO:0000313" key="8">
    <source>
        <dbReference type="Proteomes" id="UP000268162"/>
    </source>
</evidence>
<dbReference type="InterPro" id="IPR038330">
    <property type="entry name" value="TspO/MBR-related_sf"/>
</dbReference>
<organism evidence="7 8">
    <name type="scientific">Dimargaris cristalligena</name>
    <dbReference type="NCBI Taxonomy" id="215637"/>
    <lineage>
        <taxon>Eukaryota</taxon>
        <taxon>Fungi</taxon>
        <taxon>Fungi incertae sedis</taxon>
        <taxon>Zoopagomycota</taxon>
        <taxon>Kickxellomycotina</taxon>
        <taxon>Dimargaritomycetes</taxon>
        <taxon>Dimargaritales</taxon>
        <taxon>Dimargaritaceae</taxon>
        <taxon>Dimargaris</taxon>
    </lineage>
</organism>
<keyword evidence="4 6" id="KW-1133">Transmembrane helix</keyword>
<keyword evidence="8" id="KW-1185">Reference proteome</keyword>
<accession>A0A4V1J483</accession>
<gene>
    <name evidence="7" type="ORF">BJ085DRAFT_34339</name>
</gene>
<sequence>MVFRFLVYFLSPIFMGALTGYRNKHEVQASWYTSLRKPAFNPPNWIYAPMWTAMYVAMGLAAYRVAQVNQNHRSSFTRERAHLALQLYWFQLVLNLLWSPCFFAWHAIATALIDISLLWVFVFLTMATFFQVDTLAGWLFVPYLAWTTFATLLNYGFWDLNCNTTKDGTYRPRARSLEPVPSSHAHSDHAAY</sequence>
<dbReference type="Proteomes" id="UP000268162">
    <property type="component" value="Unassembled WGS sequence"/>
</dbReference>
<keyword evidence="3 6" id="KW-0812">Transmembrane</keyword>
<dbReference type="FunFam" id="1.20.1260.100:FF:000001">
    <property type="entry name" value="translocator protein 2"/>
    <property type="match status" value="1"/>
</dbReference>
<dbReference type="InterPro" id="IPR004307">
    <property type="entry name" value="TspO_MBR"/>
</dbReference>
<reference evidence="8" key="1">
    <citation type="journal article" date="2018" name="Nat. Microbiol.">
        <title>Leveraging single-cell genomics to expand the fungal tree of life.</title>
        <authorList>
            <person name="Ahrendt S.R."/>
            <person name="Quandt C.A."/>
            <person name="Ciobanu D."/>
            <person name="Clum A."/>
            <person name="Salamov A."/>
            <person name="Andreopoulos B."/>
            <person name="Cheng J.F."/>
            <person name="Woyke T."/>
            <person name="Pelin A."/>
            <person name="Henrissat B."/>
            <person name="Reynolds N.K."/>
            <person name="Benny G.L."/>
            <person name="Smith M.E."/>
            <person name="James T.Y."/>
            <person name="Grigoriev I.V."/>
        </authorList>
    </citation>
    <scope>NUCLEOTIDE SEQUENCE [LARGE SCALE GENOMIC DNA]</scope>
    <source>
        <strain evidence="8">RSA 468</strain>
    </source>
</reference>
<dbReference type="EMBL" id="ML003118">
    <property type="protein sequence ID" value="RKP34659.1"/>
    <property type="molecule type" value="Genomic_DNA"/>
</dbReference>
<keyword evidence="5 6" id="KW-0472">Membrane</keyword>
<dbReference type="GO" id="GO:0033013">
    <property type="term" value="P:tetrapyrrole metabolic process"/>
    <property type="evidence" value="ECO:0007669"/>
    <property type="project" value="UniProtKB-ARBA"/>
</dbReference>
<dbReference type="AlphaFoldDB" id="A0A4V1J483"/>
<dbReference type="Gene3D" id="1.20.1260.100">
    <property type="entry name" value="TspO/MBR protein"/>
    <property type="match status" value="1"/>
</dbReference>
<feature type="transmembrane region" description="Helical" evidence="6">
    <location>
        <begin position="111"/>
        <end position="130"/>
    </location>
</feature>
<evidence type="ECO:0000313" key="7">
    <source>
        <dbReference type="EMBL" id="RKP34659.1"/>
    </source>
</evidence>
<comment type="similarity">
    <text evidence="2">Belongs to the TspO/BZRP family.</text>
</comment>
<dbReference type="Pfam" id="PF03073">
    <property type="entry name" value="TspO_MBR"/>
    <property type="match status" value="1"/>
</dbReference>
<evidence type="ECO:0000256" key="6">
    <source>
        <dbReference type="SAM" id="Phobius"/>
    </source>
</evidence>
<dbReference type="STRING" id="215637.A0A4V1J483"/>
<evidence type="ECO:0000256" key="4">
    <source>
        <dbReference type="ARBA" id="ARBA00022989"/>
    </source>
</evidence>
<dbReference type="GO" id="GO:0016020">
    <property type="term" value="C:membrane"/>
    <property type="evidence" value="ECO:0007669"/>
    <property type="project" value="UniProtKB-SubCell"/>
</dbReference>
<evidence type="ECO:0000256" key="3">
    <source>
        <dbReference type="ARBA" id="ARBA00022692"/>
    </source>
</evidence>
<dbReference type="CDD" id="cd15904">
    <property type="entry name" value="TSPO_MBR"/>
    <property type="match status" value="1"/>
</dbReference>
<evidence type="ECO:0000256" key="1">
    <source>
        <dbReference type="ARBA" id="ARBA00004141"/>
    </source>
</evidence>
<evidence type="ECO:0000256" key="5">
    <source>
        <dbReference type="ARBA" id="ARBA00023136"/>
    </source>
</evidence>
<name>A0A4V1J483_9FUNG</name>
<feature type="transmembrane region" description="Helical" evidence="6">
    <location>
        <begin position="87"/>
        <end position="105"/>
    </location>
</feature>
<comment type="subcellular location">
    <subcellularLocation>
        <location evidence="1">Membrane</location>
        <topology evidence="1">Multi-pass membrane protein</topology>
    </subcellularLocation>
</comment>
<protein>
    <submittedName>
        <fullName evidence="7">TspO/MBR family-domain-containing protein</fullName>
    </submittedName>
</protein>
<proteinExistence type="inferred from homology"/>
<feature type="transmembrane region" description="Helical" evidence="6">
    <location>
        <begin position="44"/>
        <end position="66"/>
    </location>
</feature>
<dbReference type="PANTHER" id="PTHR10057:SF0">
    <property type="entry name" value="TRANSLOCATOR PROTEIN"/>
    <property type="match status" value="1"/>
</dbReference>